<organism evidence="3 4">
    <name type="scientific">Paenibacillus lignilyticus</name>
    <dbReference type="NCBI Taxonomy" id="1172615"/>
    <lineage>
        <taxon>Bacteria</taxon>
        <taxon>Bacillati</taxon>
        <taxon>Bacillota</taxon>
        <taxon>Bacilli</taxon>
        <taxon>Bacillales</taxon>
        <taxon>Paenibacillaceae</taxon>
        <taxon>Paenibacillus</taxon>
    </lineage>
</organism>
<reference evidence="3 4" key="1">
    <citation type="submission" date="2021-04" db="EMBL/GenBank/DDBJ databases">
        <title>Paenibacillus sp. DLE-14 whole genome sequence.</title>
        <authorList>
            <person name="Ham Y.J."/>
        </authorList>
    </citation>
    <scope>NUCLEOTIDE SEQUENCE [LARGE SCALE GENOMIC DNA]</scope>
    <source>
        <strain evidence="3 4">DLE-14</strain>
    </source>
</reference>
<evidence type="ECO:0000313" key="4">
    <source>
        <dbReference type="Proteomes" id="UP000673394"/>
    </source>
</evidence>
<evidence type="ECO:0000259" key="1">
    <source>
        <dbReference type="Pfam" id="PF13204"/>
    </source>
</evidence>
<feature type="domain" description="DUF5060" evidence="2">
    <location>
        <begin position="8"/>
        <end position="73"/>
    </location>
</feature>
<dbReference type="InterPro" id="IPR025277">
    <property type="entry name" value="Apiosidase-like_cat_dom"/>
</dbReference>
<name>A0ABS5C6I3_9BACL</name>
<dbReference type="Gene3D" id="2.60.40.10">
    <property type="entry name" value="Immunoglobulins"/>
    <property type="match status" value="1"/>
</dbReference>
<gene>
    <name evidence="3" type="ORF">I8J30_02260</name>
</gene>
<protein>
    <submittedName>
        <fullName evidence="3">DUF4038 domain-containing protein</fullName>
    </submittedName>
</protein>
<evidence type="ECO:0000259" key="2">
    <source>
        <dbReference type="Pfam" id="PF16586"/>
    </source>
</evidence>
<comment type="caution">
    <text evidence="3">The sequence shown here is derived from an EMBL/GenBank/DDBJ whole genome shotgun (WGS) entry which is preliminary data.</text>
</comment>
<feature type="domain" description="Apiosidase-like catalytic" evidence="1">
    <location>
        <begin position="113"/>
        <end position="442"/>
    </location>
</feature>
<dbReference type="InterPro" id="IPR032260">
    <property type="entry name" value="DUF5060"/>
</dbReference>
<proteinExistence type="predicted"/>
<dbReference type="Gene3D" id="3.20.20.80">
    <property type="entry name" value="Glycosidases"/>
    <property type="match status" value="1"/>
</dbReference>
<dbReference type="PANTHER" id="PTHR37836">
    <property type="entry name" value="LMO1036 PROTEIN"/>
    <property type="match status" value="1"/>
</dbReference>
<keyword evidence="4" id="KW-1185">Reference proteome</keyword>
<sequence>MNRNVDTKVWECAELVFKAAEGYDNPFLEVELQAEFVGPNGETLMIPGFWDGGSLWKVRFAPVTAGEWHYTTICSDQADAGLHGHTGIVTAAAWQEEELQHNPNRRGFVRIHESGRWFEYGDGTPFYWMGDTLWSAHTLRCDLKKTLPAYLEDRRKKGFNVIQLVVGHPTADQFGEETSSYVRYEPEYFLNEGGAPYLERYSLINPAYFSHLDLRIRLMLSMGFVPCLMAMWGQDLQGIKVEGGKHYLRYLVARYAAFNVMWSPAGEYLFTDDVEGWRELGNEIHRCDPYGHPTSVHSVAPHSGSRHYHAEEWYDFNLIQVGHVLGFKNFMEMLPYLDYQMQPPKPSIMSESWYENHPNCVLDDGIRINDQHIRFATYVPLLQGCIGQTYGAHGIWSLYNGEQKDKWTDQMRPDLWQDDLHLPGSGQMKHVRDLMETVNWWELEPHPEWVSTVAESNVYCAAILREQYIIYCTGGQAPVPVLVMILGAKQGGETYEGKWMNPRTGAWHAVRNEDFQYHGYGSGMMWRTFAPDHEDWILSLKRVKEEN</sequence>
<dbReference type="Pfam" id="PF16586">
    <property type="entry name" value="DUF5060"/>
    <property type="match status" value="1"/>
</dbReference>
<dbReference type="Pfam" id="PF13204">
    <property type="entry name" value="Apiosidase"/>
    <property type="match status" value="1"/>
</dbReference>
<dbReference type="RefSeq" id="WP_210655004.1">
    <property type="nucleotide sequence ID" value="NZ_JAGKSP010000001.1"/>
</dbReference>
<dbReference type="Proteomes" id="UP000673394">
    <property type="component" value="Unassembled WGS sequence"/>
</dbReference>
<accession>A0ABS5C6I3</accession>
<dbReference type="EMBL" id="JAGKSP010000001">
    <property type="protein sequence ID" value="MBP3961518.1"/>
    <property type="molecule type" value="Genomic_DNA"/>
</dbReference>
<dbReference type="PANTHER" id="PTHR37836:SF2">
    <property type="entry name" value="DUF4038 DOMAIN-CONTAINING PROTEIN"/>
    <property type="match status" value="1"/>
</dbReference>
<dbReference type="InterPro" id="IPR013783">
    <property type="entry name" value="Ig-like_fold"/>
</dbReference>
<evidence type="ECO:0000313" key="3">
    <source>
        <dbReference type="EMBL" id="MBP3961518.1"/>
    </source>
</evidence>